<dbReference type="InterPro" id="IPR006020">
    <property type="entry name" value="PTB/PI_dom"/>
</dbReference>
<evidence type="ECO:0000259" key="1">
    <source>
        <dbReference type="PROSITE" id="PS01179"/>
    </source>
</evidence>
<dbReference type="Pfam" id="PF00640">
    <property type="entry name" value="PID"/>
    <property type="match status" value="1"/>
</dbReference>
<proteinExistence type="predicted"/>
<dbReference type="InterPro" id="IPR011993">
    <property type="entry name" value="PH-like_dom_sf"/>
</dbReference>
<reference evidence="2" key="1">
    <citation type="submission" date="2015-11" db="EMBL/GenBank/DDBJ databases">
        <title>De novo transcriptome assembly of four potential Pierce s Disease insect vectors from Arizona vineyards.</title>
        <authorList>
            <person name="Tassone E.E."/>
        </authorList>
    </citation>
    <scope>NUCLEOTIDE SEQUENCE</scope>
</reference>
<evidence type="ECO:0000313" key="2">
    <source>
        <dbReference type="EMBL" id="JAS95424.1"/>
    </source>
</evidence>
<dbReference type="SMART" id="SM00462">
    <property type="entry name" value="PTB"/>
    <property type="match status" value="1"/>
</dbReference>
<accession>A0A1B6J8C8</accession>
<dbReference type="PROSITE" id="PS01179">
    <property type="entry name" value="PID"/>
    <property type="match status" value="1"/>
</dbReference>
<organism evidence="2">
    <name type="scientific">Homalodisca liturata</name>
    <dbReference type="NCBI Taxonomy" id="320908"/>
    <lineage>
        <taxon>Eukaryota</taxon>
        <taxon>Metazoa</taxon>
        <taxon>Ecdysozoa</taxon>
        <taxon>Arthropoda</taxon>
        <taxon>Hexapoda</taxon>
        <taxon>Insecta</taxon>
        <taxon>Pterygota</taxon>
        <taxon>Neoptera</taxon>
        <taxon>Paraneoptera</taxon>
        <taxon>Hemiptera</taxon>
        <taxon>Auchenorrhyncha</taxon>
        <taxon>Membracoidea</taxon>
        <taxon>Cicadellidae</taxon>
        <taxon>Cicadellinae</taxon>
        <taxon>Proconiini</taxon>
        <taxon>Homalodisca</taxon>
    </lineage>
</organism>
<dbReference type="EMBL" id="GECU01012282">
    <property type="protein sequence ID" value="JAS95424.1"/>
    <property type="molecule type" value="Transcribed_RNA"/>
</dbReference>
<feature type="domain" description="PID" evidence="1">
    <location>
        <begin position="42"/>
        <end position="172"/>
    </location>
</feature>
<dbReference type="SUPFAM" id="SSF50729">
    <property type="entry name" value="PH domain-like"/>
    <property type="match status" value="1"/>
</dbReference>
<dbReference type="PANTHER" id="PTHR11232">
    <property type="entry name" value="PHOSPHOTYROSINE INTERACTION DOMAIN-CONTAINING FAMILY MEMBER"/>
    <property type="match status" value="1"/>
</dbReference>
<name>A0A1B6J8C8_9HEMI</name>
<protein>
    <recommendedName>
        <fullName evidence="1">PID domain-containing protein</fullName>
    </recommendedName>
</protein>
<sequence>MSLLKNIWKSSGKHKKLSEEWNLAANQDFDDDFFSPSGNSTYKVKYLGHVPVDSSKNTQQITETAIDSIISMSKANQKSIKKVLVSVNFKGIEVTDRSNEKPILDVSIFRVCSCLAYAKCRRIFAFLATDVQETTECHAFMCSKRSTAESMAVTVAQLFSAVYHMWQSAHRESLGTLYYNKGPLLQHSLPSYSKHDVDFQITENVPLRTLATTKWISFDGSLKDGSLPSTRSLAYAEVYVSPPAYSEKPASENQTLDSKEWSECSKSVELIVL</sequence>
<dbReference type="AlphaFoldDB" id="A0A1B6J8C8"/>
<dbReference type="PANTHER" id="PTHR11232:SF74">
    <property type="entry name" value="PTB DOMAIN-CONTAINING ADAPTER PROTEIN CED-6-LIKE PROTEIN"/>
    <property type="match status" value="1"/>
</dbReference>
<gene>
    <name evidence="2" type="ORF">g.20502</name>
</gene>
<dbReference type="InterPro" id="IPR051133">
    <property type="entry name" value="Adapter_Engulfment-Domain"/>
</dbReference>
<dbReference type="Gene3D" id="2.30.29.30">
    <property type="entry name" value="Pleckstrin-homology domain (PH domain)/Phosphotyrosine-binding domain (PTB)"/>
    <property type="match status" value="1"/>
</dbReference>